<feature type="region of interest" description="Disordered" evidence="1">
    <location>
        <begin position="165"/>
        <end position="194"/>
    </location>
</feature>
<evidence type="ECO:0000313" key="3">
    <source>
        <dbReference type="Proteomes" id="UP000000305"/>
    </source>
</evidence>
<name>E9HIA5_DAPPU</name>
<dbReference type="InParanoid" id="E9HIA5"/>
<protein>
    <submittedName>
        <fullName evidence="2">Uncharacterized protein</fullName>
    </submittedName>
</protein>
<accession>E9HIA5</accession>
<evidence type="ECO:0000313" key="2">
    <source>
        <dbReference type="EMBL" id="EFX68526.1"/>
    </source>
</evidence>
<dbReference type="EMBL" id="GL732654">
    <property type="protein sequence ID" value="EFX68526.1"/>
    <property type="molecule type" value="Genomic_DNA"/>
</dbReference>
<sequence length="340" mass="38680">MTPFSPIQNIVFVLYLHKNCKGRAGGLLVQMEMQNSTNQQVCNTGIQPMASGQSRPQQLHHPLNFKKFQKLLHIEQQRLCLKAKCSTVFAYFDLAVEISEEDFQIVADLMKADVFGLEQFEILLDSELSKSLGNKLRAHQHSEKVNRNNPIPKRRDIEDTMEMNTNRTAGPSVNTSSARNKEFPTRHPTASYVPSNFPRAQIAHEKRNHMNSNIKATISIQMSRAQFIGYPLTTMSANLSQQEINQQQRVVEDYMDINNKITAGPSANTSSARINEFPTRHPSSARINEFPTTHPTASYTSSNFPRAQIAHEKRNHINFNIKATISIPFLYREEVVEKKN</sequence>
<dbReference type="Proteomes" id="UP000000305">
    <property type="component" value="Unassembled WGS sequence"/>
</dbReference>
<reference evidence="2 3" key="1">
    <citation type="journal article" date="2011" name="Science">
        <title>The ecoresponsive genome of Daphnia pulex.</title>
        <authorList>
            <person name="Colbourne J.K."/>
            <person name="Pfrender M.E."/>
            <person name="Gilbert D."/>
            <person name="Thomas W.K."/>
            <person name="Tucker A."/>
            <person name="Oakley T.H."/>
            <person name="Tokishita S."/>
            <person name="Aerts A."/>
            <person name="Arnold G.J."/>
            <person name="Basu M.K."/>
            <person name="Bauer D.J."/>
            <person name="Caceres C.E."/>
            <person name="Carmel L."/>
            <person name="Casola C."/>
            <person name="Choi J.H."/>
            <person name="Detter J.C."/>
            <person name="Dong Q."/>
            <person name="Dusheyko S."/>
            <person name="Eads B.D."/>
            <person name="Frohlich T."/>
            <person name="Geiler-Samerotte K.A."/>
            <person name="Gerlach D."/>
            <person name="Hatcher P."/>
            <person name="Jogdeo S."/>
            <person name="Krijgsveld J."/>
            <person name="Kriventseva E.V."/>
            <person name="Kultz D."/>
            <person name="Laforsch C."/>
            <person name="Lindquist E."/>
            <person name="Lopez J."/>
            <person name="Manak J.R."/>
            <person name="Muller J."/>
            <person name="Pangilinan J."/>
            <person name="Patwardhan R.P."/>
            <person name="Pitluck S."/>
            <person name="Pritham E.J."/>
            <person name="Rechtsteiner A."/>
            <person name="Rho M."/>
            <person name="Rogozin I.B."/>
            <person name="Sakarya O."/>
            <person name="Salamov A."/>
            <person name="Schaack S."/>
            <person name="Shapiro H."/>
            <person name="Shiga Y."/>
            <person name="Skalitzky C."/>
            <person name="Smith Z."/>
            <person name="Souvorov A."/>
            <person name="Sung W."/>
            <person name="Tang Z."/>
            <person name="Tsuchiya D."/>
            <person name="Tu H."/>
            <person name="Vos H."/>
            <person name="Wang M."/>
            <person name="Wolf Y.I."/>
            <person name="Yamagata H."/>
            <person name="Yamada T."/>
            <person name="Ye Y."/>
            <person name="Shaw J.R."/>
            <person name="Andrews J."/>
            <person name="Crease T.J."/>
            <person name="Tang H."/>
            <person name="Lucas S.M."/>
            <person name="Robertson H.M."/>
            <person name="Bork P."/>
            <person name="Koonin E.V."/>
            <person name="Zdobnov E.M."/>
            <person name="Grigoriev I.V."/>
            <person name="Lynch M."/>
            <person name="Boore J.L."/>
        </authorList>
    </citation>
    <scope>NUCLEOTIDE SEQUENCE [LARGE SCALE GENOMIC DNA]</scope>
</reference>
<gene>
    <name evidence="2" type="ORF">DAPPUDRAFT_114480</name>
</gene>
<organism evidence="2 3">
    <name type="scientific">Daphnia pulex</name>
    <name type="common">Water flea</name>
    <dbReference type="NCBI Taxonomy" id="6669"/>
    <lineage>
        <taxon>Eukaryota</taxon>
        <taxon>Metazoa</taxon>
        <taxon>Ecdysozoa</taxon>
        <taxon>Arthropoda</taxon>
        <taxon>Crustacea</taxon>
        <taxon>Branchiopoda</taxon>
        <taxon>Diplostraca</taxon>
        <taxon>Cladocera</taxon>
        <taxon>Anomopoda</taxon>
        <taxon>Daphniidae</taxon>
        <taxon>Daphnia</taxon>
    </lineage>
</organism>
<dbReference type="AlphaFoldDB" id="E9HIA5"/>
<dbReference type="KEGG" id="dpx:DAPPUDRAFT_114480"/>
<dbReference type="HOGENOM" id="CLU_817000_0_0_1"/>
<feature type="compositionally biased region" description="Polar residues" evidence="1">
    <location>
        <begin position="165"/>
        <end position="178"/>
    </location>
</feature>
<keyword evidence="3" id="KW-1185">Reference proteome</keyword>
<evidence type="ECO:0000256" key="1">
    <source>
        <dbReference type="SAM" id="MobiDB-lite"/>
    </source>
</evidence>
<proteinExistence type="predicted"/>